<dbReference type="Proteomes" id="UP000694888">
    <property type="component" value="Unplaced"/>
</dbReference>
<sequence>MLPKLKKGDPSVCLKNRTLNLLRFSNKREVNVLTSAHNDDIVNTGRTNPVTRVPIRKHQVVAEYNKYMGAVDRSDQMVSYNAFKRRTLKRWKKVFFHMFFAERPQRFHHAQSHFS</sequence>
<name>A0ABM0JQG3_APLCA</name>
<gene>
    <name evidence="3" type="primary">LOC101850478</name>
</gene>
<evidence type="ECO:0000313" key="2">
    <source>
        <dbReference type="Proteomes" id="UP000694888"/>
    </source>
</evidence>
<dbReference type="InterPro" id="IPR029526">
    <property type="entry name" value="PGBD"/>
</dbReference>
<accession>A0ABM0JQG3</accession>
<reference evidence="3" key="1">
    <citation type="submission" date="2025-08" db="UniProtKB">
        <authorList>
            <consortium name="RefSeq"/>
        </authorList>
    </citation>
    <scope>IDENTIFICATION</scope>
</reference>
<feature type="domain" description="PiggyBac transposable element-derived protein" evidence="1">
    <location>
        <begin position="7"/>
        <end position="98"/>
    </location>
</feature>
<evidence type="ECO:0000313" key="3">
    <source>
        <dbReference type="RefSeq" id="XP_005099145.1"/>
    </source>
</evidence>
<keyword evidence="2" id="KW-1185">Reference proteome</keyword>
<dbReference type="Pfam" id="PF13843">
    <property type="entry name" value="DDE_Tnp_1_7"/>
    <property type="match status" value="1"/>
</dbReference>
<proteinExistence type="predicted"/>
<dbReference type="PANTHER" id="PTHR46599:SF3">
    <property type="entry name" value="PIGGYBAC TRANSPOSABLE ELEMENT-DERIVED PROTEIN 4"/>
    <property type="match status" value="1"/>
</dbReference>
<protein>
    <submittedName>
        <fullName evidence="3">PiggyBac transposable element-derived protein 4-like</fullName>
    </submittedName>
</protein>
<dbReference type="RefSeq" id="XP_005099145.1">
    <property type="nucleotide sequence ID" value="XM_005099088.1"/>
</dbReference>
<dbReference type="GeneID" id="101850478"/>
<dbReference type="PANTHER" id="PTHR46599">
    <property type="entry name" value="PIGGYBAC TRANSPOSABLE ELEMENT-DERIVED PROTEIN 4"/>
    <property type="match status" value="1"/>
</dbReference>
<evidence type="ECO:0000259" key="1">
    <source>
        <dbReference type="Pfam" id="PF13843"/>
    </source>
</evidence>
<organism evidence="2 3">
    <name type="scientific">Aplysia californica</name>
    <name type="common">California sea hare</name>
    <dbReference type="NCBI Taxonomy" id="6500"/>
    <lineage>
        <taxon>Eukaryota</taxon>
        <taxon>Metazoa</taxon>
        <taxon>Spiralia</taxon>
        <taxon>Lophotrochozoa</taxon>
        <taxon>Mollusca</taxon>
        <taxon>Gastropoda</taxon>
        <taxon>Heterobranchia</taxon>
        <taxon>Euthyneura</taxon>
        <taxon>Tectipleura</taxon>
        <taxon>Aplysiida</taxon>
        <taxon>Aplysioidea</taxon>
        <taxon>Aplysiidae</taxon>
        <taxon>Aplysia</taxon>
    </lineage>
</organism>